<evidence type="ECO:0000256" key="4">
    <source>
        <dbReference type="ARBA" id="ARBA00017468"/>
    </source>
</evidence>
<evidence type="ECO:0000256" key="3">
    <source>
        <dbReference type="ARBA" id="ARBA00012614"/>
    </source>
</evidence>
<keyword evidence="7" id="KW-0256">Endoplasmic reticulum</keyword>
<sequence>MQAVGCMPTTAAPEVADALADQSSQAVCGVSSPLRAAESQLAAAASSRGPSVLVTVGTTSFDELVLTASSEPFLRVLRRIDCAALTFQIGRGHKVPFGISPVHPDLSTRGVLVDVRGIPSVKVVRYITCLAASISAFHLVVSHCGAGTLLEALRKRLKVVACVNPLLLNNHQAELATQLAAGEHCVTLQDLSELPAKTLEAWQRPFAVSAFRAEAAPGEAREQREKCLLPLPPPRRGFFSRIVCEELGLDAEYKSLSLGAFSEGDEDAKSDLSPQIRLCNPLGSATRCLLFAADGRVLLAGDGGGCACMFDLASRRPLSLLLPSEGACIAAAPIGLPFGSERSPFLKLKASKGVSSVLHIEPLLGSSGESDGKVLLQQKDSRISLFDMAAQKFAGAFRTGAFSFCKCSALLGKSSAAESAEDIASSVEHDASEGSSNSSSALHALLGGQCVAAPTSVLESAGLFDLRAAQNASGERRVTPPSLELRLPSAEIRQAFPEREDATSAGSLQGLAFSTSSCPLLLAAYELPSLAMWDLRQPKTPLAFAPLPQAASPPSELEVVRGSRAWIACVEGELQLLRIATKKLRATQAGELPPVSTAQATQSRTSNPTCSSLSAAEDCGGSARSGAVTGNKTEGRKTCLVPVASACIFAQKSNRGRLFEAQSCQEAFIDFMQLETGELHMTSLAVRSDGLVGACGCSDGKVQLYEGKALRPLGELTGHHTAVSATAWCPTNGVLASGDGEGVVHLWGVYRDSYHPFRTAS</sequence>
<dbReference type="RefSeq" id="XP_026190840.1">
    <property type="nucleotide sequence ID" value="XM_026335055.1"/>
</dbReference>
<dbReference type="Pfam" id="PF04101">
    <property type="entry name" value="Glyco_tran_28_C"/>
    <property type="match status" value="1"/>
</dbReference>
<dbReference type="PANTHER" id="PTHR12867:SF6">
    <property type="entry name" value="N-ACETYLGLUCOSAMINYLDIPHOSPHODOLICHOL N-ACETYLGLUCOSAMINYLTRANSFERASE"/>
    <property type="match status" value="1"/>
</dbReference>
<dbReference type="SUPFAM" id="SSF53756">
    <property type="entry name" value="UDP-Glycosyltransferase/glycogen phosphorylase"/>
    <property type="match status" value="1"/>
</dbReference>
<evidence type="ECO:0000256" key="5">
    <source>
        <dbReference type="ARBA" id="ARBA00022676"/>
    </source>
</evidence>
<dbReference type="Gene3D" id="3.40.50.2000">
    <property type="entry name" value="Glycogen Phosphorylase B"/>
    <property type="match status" value="1"/>
</dbReference>
<feature type="compositionally biased region" description="Polar residues" evidence="9">
    <location>
        <begin position="596"/>
        <end position="614"/>
    </location>
</feature>
<dbReference type="GO" id="GO:0006488">
    <property type="term" value="P:dolichol-linked oligosaccharide biosynthetic process"/>
    <property type="evidence" value="ECO:0007669"/>
    <property type="project" value="InterPro"/>
</dbReference>
<reference evidence="12" key="1">
    <citation type="submission" date="2025-08" db="UniProtKB">
        <authorList>
            <consortium name="RefSeq"/>
        </authorList>
    </citation>
    <scope>IDENTIFICATION</scope>
</reference>
<organism evidence="11 12">
    <name type="scientific">Cyclospora cayetanensis</name>
    <dbReference type="NCBI Taxonomy" id="88456"/>
    <lineage>
        <taxon>Eukaryota</taxon>
        <taxon>Sar</taxon>
        <taxon>Alveolata</taxon>
        <taxon>Apicomplexa</taxon>
        <taxon>Conoidasida</taxon>
        <taxon>Coccidia</taxon>
        <taxon>Eucoccidiorida</taxon>
        <taxon>Eimeriorina</taxon>
        <taxon>Eimeriidae</taxon>
        <taxon>Cyclospora</taxon>
    </lineage>
</organism>
<proteinExistence type="inferred from homology"/>
<dbReference type="Pfam" id="PF00400">
    <property type="entry name" value="WD40"/>
    <property type="match status" value="1"/>
</dbReference>
<dbReference type="InterPro" id="IPR007235">
    <property type="entry name" value="Glyco_trans_28_C"/>
</dbReference>
<dbReference type="InterPro" id="IPR039042">
    <property type="entry name" value="Alg13-like"/>
</dbReference>
<dbReference type="GO" id="GO:0004577">
    <property type="term" value="F:N-acetylglucosaminyldiphosphodolichol N-acetylglucosaminyltransferase activity"/>
    <property type="evidence" value="ECO:0007669"/>
    <property type="project" value="UniProtKB-EC"/>
</dbReference>
<feature type="domain" description="Glycosyl transferase family 28 C-terminal" evidence="10">
    <location>
        <begin position="52"/>
        <end position="182"/>
    </location>
</feature>
<dbReference type="GeneID" id="34621135"/>
<keyword evidence="11" id="KW-1185">Reference proteome</keyword>
<dbReference type="PANTHER" id="PTHR12867">
    <property type="entry name" value="GLYCOSYL TRANSFERASE-RELATED"/>
    <property type="match status" value="1"/>
</dbReference>
<dbReference type="InterPro" id="IPR001680">
    <property type="entry name" value="WD40_rpt"/>
</dbReference>
<dbReference type="PROSITE" id="PS50082">
    <property type="entry name" value="WD_REPEATS_2"/>
    <property type="match status" value="1"/>
</dbReference>
<dbReference type="EC" id="2.4.1.141" evidence="3"/>
<gene>
    <name evidence="12" type="primary">LOC34621135</name>
</gene>
<evidence type="ECO:0000256" key="2">
    <source>
        <dbReference type="ARBA" id="ARBA00006962"/>
    </source>
</evidence>
<name>A0A6P6RUN3_9EIME</name>
<evidence type="ECO:0000256" key="7">
    <source>
        <dbReference type="ARBA" id="ARBA00022824"/>
    </source>
</evidence>
<feature type="repeat" description="WD" evidence="8">
    <location>
        <begin position="716"/>
        <end position="747"/>
    </location>
</feature>
<evidence type="ECO:0000256" key="6">
    <source>
        <dbReference type="ARBA" id="ARBA00022679"/>
    </source>
</evidence>
<dbReference type="InterPro" id="IPR036322">
    <property type="entry name" value="WD40_repeat_dom_sf"/>
</dbReference>
<comment type="subcellular location">
    <subcellularLocation>
        <location evidence="1">Endoplasmic reticulum</location>
    </subcellularLocation>
</comment>
<dbReference type="PROSITE" id="PS50294">
    <property type="entry name" value="WD_REPEATS_REGION"/>
    <property type="match status" value="1"/>
</dbReference>
<evidence type="ECO:0000256" key="8">
    <source>
        <dbReference type="PROSITE-ProRule" id="PRU00221"/>
    </source>
</evidence>
<dbReference type="OrthoDB" id="20273at2759"/>
<evidence type="ECO:0000313" key="11">
    <source>
        <dbReference type="Proteomes" id="UP000515125"/>
    </source>
</evidence>
<comment type="similarity">
    <text evidence="2">Belongs to the glycosyltransferase 28 family.</text>
</comment>
<keyword evidence="5" id="KW-0328">Glycosyltransferase</keyword>
<evidence type="ECO:0000256" key="1">
    <source>
        <dbReference type="ARBA" id="ARBA00004240"/>
    </source>
</evidence>
<feature type="region of interest" description="Disordered" evidence="9">
    <location>
        <begin position="590"/>
        <end position="631"/>
    </location>
</feature>
<dbReference type="Gene3D" id="2.130.10.10">
    <property type="entry name" value="YVTN repeat-like/Quinoprotein amine dehydrogenase"/>
    <property type="match status" value="1"/>
</dbReference>
<evidence type="ECO:0000259" key="10">
    <source>
        <dbReference type="Pfam" id="PF04101"/>
    </source>
</evidence>
<protein>
    <recommendedName>
        <fullName evidence="4">UDP-N-acetylglucosamine transferase subunit ALG13</fullName>
        <ecNumber evidence="3">2.4.1.141</ecNumber>
    </recommendedName>
</protein>
<dbReference type="Proteomes" id="UP000515125">
    <property type="component" value="Unplaced"/>
</dbReference>
<dbReference type="InterPro" id="IPR015943">
    <property type="entry name" value="WD40/YVTN_repeat-like_dom_sf"/>
</dbReference>
<dbReference type="SUPFAM" id="SSF50978">
    <property type="entry name" value="WD40 repeat-like"/>
    <property type="match status" value="1"/>
</dbReference>
<accession>A0A6P6RUN3</accession>
<evidence type="ECO:0000256" key="9">
    <source>
        <dbReference type="SAM" id="MobiDB-lite"/>
    </source>
</evidence>
<keyword evidence="6" id="KW-0808">Transferase</keyword>
<evidence type="ECO:0000313" key="12">
    <source>
        <dbReference type="RefSeq" id="XP_026190840.1"/>
    </source>
</evidence>
<dbReference type="SMART" id="SM00320">
    <property type="entry name" value="WD40"/>
    <property type="match status" value="3"/>
</dbReference>
<dbReference type="GO" id="GO:0005783">
    <property type="term" value="C:endoplasmic reticulum"/>
    <property type="evidence" value="ECO:0007669"/>
    <property type="project" value="UniProtKB-SubCell"/>
</dbReference>
<dbReference type="AlphaFoldDB" id="A0A6P6RUN3"/>
<keyword evidence="8" id="KW-0853">WD repeat</keyword>